<dbReference type="PROSITE" id="PS50012">
    <property type="entry name" value="RCC1_3"/>
    <property type="match status" value="1"/>
</dbReference>
<evidence type="ECO:0000313" key="4">
    <source>
        <dbReference type="EMBL" id="KAF2116502.1"/>
    </source>
</evidence>
<keyword evidence="5" id="KW-1185">Reference proteome</keyword>
<dbReference type="InterPro" id="IPR009091">
    <property type="entry name" value="RCC1/BLIP-II"/>
</dbReference>
<organism evidence="4 5">
    <name type="scientific">Lophiotrema nucula</name>
    <dbReference type="NCBI Taxonomy" id="690887"/>
    <lineage>
        <taxon>Eukaryota</taxon>
        <taxon>Fungi</taxon>
        <taxon>Dikarya</taxon>
        <taxon>Ascomycota</taxon>
        <taxon>Pezizomycotina</taxon>
        <taxon>Dothideomycetes</taxon>
        <taxon>Pleosporomycetidae</taxon>
        <taxon>Pleosporales</taxon>
        <taxon>Lophiotremataceae</taxon>
        <taxon>Lophiotrema</taxon>
    </lineage>
</organism>
<dbReference type="InterPro" id="IPR051210">
    <property type="entry name" value="Ub_ligase/GEF_domain"/>
</dbReference>
<dbReference type="SUPFAM" id="SSF50985">
    <property type="entry name" value="RCC1/BLIP-II"/>
    <property type="match status" value="1"/>
</dbReference>
<feature type="compositionally biased region" description="Low complexity" evidence="3">
    <location>
        <begin position="447"/>
        <end position="457"/>
    </location>
</feature>
<evidence type="ECO:0000256" key="1">
    <source>
        <dbReference type="ARBA" id="ARBA00022737"/>
    </source>
</evidence>
<gene>
    <name evidence="4" type="ORF">BDV96DRAFT_598407</name>
</gene>
<dbReference type="Gene3D" id="2.130.10.30">
    <property type="entry name" value="Regulator of chromosome condensation 1/beta-lactamase-inhibitor protein II"/>
    <property type="match status" value="2"/>
</dbReference>
<protein>
    <submittedName>
        <fullName evidence="4">Regulator of chromosome condensation 1/beta-lactamase-inhibitor protein II</fullName>
    </submittedName>
</protein>
<evidence type="ECO:0000313" key="5">
    <source>
        <dbReference type="Proteomes" id="UP000799770"/>
    </source>
</evidence>
<keyword evidence="1" id="KW-0677">Repeat</keyword>
<dbReference type="PANTHER" id="PTHR22870:SF408">
    <property type="entry name" value="OS09G0560450 PROTEIN"/>
    <property type="match status" value="1"/>
</dbReference>
<evidence type="ECO:0000256" key="3">
    <source>
        <dbReference type="SAM" id="MobiDB-lite"/>
    </source>
</evidence>
<feature type="repeat" description="RCC1" evidence="2">
    <location>
        <begin position="229"/>
        <end position="284"/>
    </location>
</feature>
<reference evidence="4" key="1">
    <citation type="journal article" date="2020" name="Stud. Mycol.">
        <title>101 Dothideomycetes genomes: a test case for predicting lifestyles and emergence of pathogens.</title>
        <authorList>
            <person name="Haridas S."/>
            <person name="Albert R."/>
            <person name="Binder M."/>
            <person name="Bloem J."/>
            <person name="Labutti K."/>
            <person name="Salamov A."/>
            <person name="Andreopoulos B."/>
            <person name="Baker S."/>
            <person name="Barry K."/>
            <person name="Bills G."/>
            <person name="Bluhm B."/>
            <person name="Cannon C."/>
            <person name="Castanera R."/>
            <person name="Culley D."/>
            <person name="Daum C."/>
            <person name="Ezra D."/>
            <person name="Gonzalez J."/>
            <person name="Henrissat B."/>
            <person name="Kuo A."/>
            <person name="Liang C."/>
            <person name="Lipzen A."/>
            <person name="Lutzoni F."/>
            <person name="Magnuson J."/>
            <person name="Mondo S."/>
            <person name="Nolan M."/>
            <person name="Ohm R."/>
            <person name="Pangilinan J."/>
            <person name="Park H.-J."/>
            <person name="Ramirez L."/>
            <person name="Alfaro M."/>
            <person name="Sun H."/>
            <person name="Tritt A."/>
            <person name="Yoshinaga Y."/>
            <person name="Zwiers L.-H."/>
            <person name="Turgeon B."/>
            <person name="Goodwin S."/>
            <person name="Spatafora J."/>
            <person name="Crous P."/>
            <person name="Grigoriev I."/>
        </authorList>
    </citation>
    <scope>NUCLEOTIDE SEQUENCE</scope>
    <source>
        <strain evidence="4">CBS 627.86</strain>
    </source>
</reference>
<dbReference type="OrthoDB" id="5370059at2759"/>
<feature type="region of interest" description="Disordered" evidence="3">
    <location>
        <begin position="440"/>
        <end position="459"/>
    </location>
</feature>
<dbReference type="Proteomes" id="UP000799770">
    <property type="component" value="Unassembled WGS sequence"/>
</dbReference>
<name>A0A6A5ZAL6_9PLEO</name>
<dbReference type="PANTHER" id="PTHR22870">
    <property type="entry name" value="REGULATOR OF CHROMOSOME CONDENSATION"/>
    <property type="match status" value="1"/>
</dbReference>
<accession>A0A6A5ZAL6</accession>
<feature type="region of interest" description="Disordered" evidence="3">
    <location>
        <begin position="15"/>
        <end position="35"/>
    </location>
</feature>
<dbReference type="AlphaFoldDB" id="A0A6A5ZAL6"/>
<evidence type="ECO:0000256" key="2">
    <source>
        <dbReference type="PROSITE-ProRule" id="PRU00235"/>
    </source>
</evidence>
<dbReference type="InterPro" id="IPR000408">
    <property type="entry name" value="Reg_chr_condens"/>
</dbReference>
<sequence>MDAYVFGYNGRGQLSKVAPHSSTQPQRNNIPIPSKSSSNGGIDIIWASWCDALVATTDPVTGNAQPKLEYFGEGLARSQIAHVTSIKNPLASKFFGGKFAAGLRGILEPSGESEQSVTIFGSPETHSPELEIETFTIGGPCKIQHVVILSNDSLTVVVSMLLSSNTDTRITEAESSNNYVLSFANLAEFKTWLQTDTPTVPLEAASRPYPRFTDFVTNATTLTALDIDGRVWTWTHDSRYPKTLGRPVDAQAPSNIPSQVPYLSETKISKIASGGYMTAALSSDGELYLWGQACPSPDGTAHQLSIFKDYDPSDARKYPNVTEDGLYIPDTGFDLDLPPPPMAYQPWSPQNAQRWARDVAIMRRDGRLPRHPQDPRPLRGEDQDEFVKCVPVRVNGMEGTATDVAVGHGHVLVSAEARPPGMPAHFVMRSVLGMGQGEKGQLGVAANSNGQSQSSSSIPPDFVEELRQVQTLTPNVLRERKVKAMKCAGWSSWVVVEAQRV</sequence>
<dbReference type="EMBL" id="ML977320">
    <property type="protein sequence ID" value="KAF2116502.1"/>
    <property type="molecule type" value="Genomic_DNA"/>
</dbReference>
<proteinExistence type="predicted"/>